<evidence type="ECO:0000256" key="1">
    <source>
        <dbReference type="SAM" id="Phobius"/>
    </source>
</evidence>
<keyword evidence="1" id="KW-0472">Membrane</keyword>
<protein>
    <submittedName>
        <fullName evidence="2">Uncharacterized protein</fullName>
    </submittedName>
</protein>
<gene>
    <name evidence="2" type="ORF">DEA37_0011077</name>
</gene>
<accession>A0A5J4NLS9</accession>
<feature type="non-terminal residue" evidence="2">
    <location>
        <position position="536"/>
    </location>
</feature>
<name>A0A5J4NLS9_9TREM</name>
<keyword evidence="3" id="KW-1185">Reference proteome</keyword>
<feature type="non-terminal residue" evidence="2">
    <location>
        <position position="1"/>
    </location>
</feature>
<keyword evidence="1" id="KW-1133">Transmembrane helix</keyword>
<evidence type="ECO:0000313" key="2">
    <source>
        <dbReference type="EMBL" id="KAA3676491.1"/>
    </source>
</evidence>
<dbReference type="Proteomes" id="UP000324629">
    <property type="component" value="Unassembled WGS sequence"/>
</dbReference>
<proteinExistence type="predicted"/>
<evidence type="ECO:0000313" key="3">
    <source>
        <dbReference type="Proteomes" id="UP000324629"/>
    </source>
</evidence>
<organism evidence="2 3">
    <name type="scientific">Paragonimus westermani</name>
    <dbReference type="NCBI Taxonomy" id="34504"/>
    <lineage>
        <taxon>Eukaryota</taxon>
        <taxon>Metazoa</taxon>
        <taxon>Spiralia</taxon>
        <taxon>Lophotrochozoa</taxon>
        <taxon>Platyhelminthes</taxon>
        <taxon>Trematoda</taxon>
        <taxon>Digenea</taxon>
        <taxon>Plagiorchiida</taxon>
        <taxon>Troglotremata</taxon>
        <taxon>Troglotrematidae</taxon>
        <taxon>Paragonimus</taxon>
    </lineage>
</organism>
<reference evidence="2 3" key="1">
    <citation type="journal article" date="2019" name="Gigascience">
        <title>Whole-genome sequence of the oriental lung fluke Paragonimus westermani.</title>
        <authorList>
            <person name="Oey H."/>
            <person name="Zakrzewski M."/>
            <person name="Narain K."/>
            <person name="Devi K.R."/>
            <person name="Agatsuma T."/>
            <person name="Nawaratna S."/>
            <person name="Gobert G.N."/>
            <person name="Jones M.K."/>
            <person name="Ragan M.A."/>
            <person name="McManus D.P."/>
            <person name="Krause L."/>
        </authorList>
    </citation>
    <scope>NUCLEOTIDE SEQUENCE [LARGE SCALE GENOMIC DNA]</scope>
    <source>
        <strain evidence="2 3">IND2009</strain>
    </source>
</reference>
<dbReference type="EMBL" id="QNGE01001955">
    <property type="protein sequence ID" value="KAA3676491.1"/>
    <property type="molecule type" value="Genomic_DNA"/>
</dbReference>
<feature type="transmembrane region" description="Helical" evidence="1">
    <location>
        <begin position="395"/>
        <end position="414"/>
    </location>
</feature>
<keyword evidence="1" id="KW-0812">Transmembrane</keyword>
<comment type="caution">
    <text evidence="2">The sequence shown here is derived from an EMBL/GenBank/DDBJ whole genome shotgun (WGS) entry which is preliminary data.</text>
</comment>
<dbReference type="AlphaFoldDB" id="A0A5J4NLS9"/>
<sequence length="536" mass="60931">RRETGLRILGMEKRFHLSSHHHTYVCVLIGPTLNAFFTEYYNCSWRSLIPNASVTHEGSNLIVDSRATLGTHNYECSYDKNGLQLKTKLEFYVTNASEMELKLNFRTNRSLIYNPMKDKEIIIECSAGFLGAMVGERPKWQLITGKQQAHAGDRSHHSEAKSVFYIKNMHIGSNTIRCRLSVYSVCLSKLVIFRIVAVATGLNFMPSTIDLNNEDQFGCFTSSHGKTGVPVLSFPRDINHPGLALLTSDMWQQGEWMSHSSYVYSCILILSNRDPVLIEDLVHITKKPTKLFFRKLGWSWIEGWKCETDGFPVTSADFTVTILDQPMGSHFDITNDTVIVTQFSIFGRVRLSCVLNYQSKSSSLIKRITEDVIFIDTGHVWDGDAEQFTENTNPVYLIVTSVISLLYFIVYRLLWNRVLFASSWFIRSSDEFVEYDVDPPCDAHLLITEAVLGRNDFAYFCDLIGEFDVAQKMCILVLQQEKPKRDSTIDASHPGDPLFQTSLSGVDNSETISESLSFEEGRDVVWNRDPTSQRST</sequence>